<dbReference type="Pfam" id="PF01612">
    <property type="entry name" value="DNA_pol_A_exo1"/>
    <property type="match status" value="1"/>
</dbReference>
<dbReference type="GO" id="GO:0003676">
    <property type="term" value="F:nucleic acid binding"/>
    <property type="evidence" value="ECO:0007669"/>
    <property type="project" value="InterPro"/>
</dbReference>
<evidence type="ECO:0000259" key="2">
    <source>
        <dbReference type="SMART" id="SM00474"/>
    </source>
</evidence>
<dbReference type="InterPro" id="IPR012337">
    <property type="entry name" value="RNaseH-like_sf"/>
</dbReference>
<dbReference type="PANTHER" id="PTHR47765:SF2">
    <property type="entry name" value="EXONUCLEASE MUT-7 HOMOLOG"/>
    <property type="match status" value="1"/>
</dbReference>
<organism evidence="3">
    <name type="scientific">marine metagenome</name>
    <dbReference type="NCBI Taxonomy" id="408172"/>
    <lineage>
        <taxon>unclassified sequences</taxon>
        <taxon>metagenomes</taxon>
        <taxon>ecological metagenomes</taxon>
    </lineage>
</organism>
<dbReference type="EMBL" id="UINC01013553">
    <property type="protein sequence ID" value="SVA58476.1"/>
    <property type="molecule type" value="Genomic_DNA"/>
</dbReference>
<feature type="domain" description="3'-5' exonuclease" evidence="2">
    <location>
        <begin position="57"/>
        <end position="226"/>
    </location>
</feature>
<feature type="region of interest" description="Disordered" evidence="1">
    <location>
        <begin position="1"/>
        <end position="38"/>
    </location>
</feature>
<dbReference type="GO" id="GO:0006139">
    <property type="term" value="P:nucleobase-containing compound metabolic process"/>
    <property type="evidence" value="ECO:0007669"/>
    <property type="project" value="InterPro"/>
</dbReference>
<dbReference type="PANTHER" id="PTHR47765">
    <property type="entry name" value="3'-5' EXONUCLEASE DOMAIN-CONTAINING PROTEIN"/>
    <property type="match status" value="1"/>
</dbReference>
<accession>A0A381X108</accession>
<feature type="compositionally biased region" description="Polar residues" evidence="1">
    <location>
        <begin position="1"/>
        <end position="10"/>
    </location>
</feature>
<reference evidence="3" key="1">
    <citation type="submission" date="2018-05" db="EMBL/GenBank/DDBJ databases">
        <authorList>
            <person name="Lanie J.A."/>
            <person name="Ng W.-L."/>
            <person name="Kazmierczak K.M."/>
            <person name="Andrzejewski T.M."/>
            <person name="Davidsen T.M."/>
            <person name="Wayne K.J."/>
            <person name="Tettelin H."/>
            <person name="Glass J.I."/>
            <person name="Rusch D."/>
            <person name="Podicherti R."/>
            <person name="Tsui H.-C.T."/>
            <person name="Winkler M.E."/>
        </authorList>
    </citation>
    <scope>NUCLEOTIDE SEQUENCE</scope>
</reference>
<dbReference type="InterPro" id="IPR052408">
    <property type="entry name" value="Exonuclease_MUT-7-like"/>
</dbReference>
<dbReference type="Gene3D" id="3.30.420.10">
    <property type="entry name" value="Ribonuclease H-like superfamily/Ribonuclease H"/>
    <property type="match status" value="1"/>
</dbReference>
<gene>
    <name evidence="3" type="ORF">METZ01_LOCUS111330</name>
</gene>
<evidence type="ECO:0000313" key="3">
    <source>
        <dbReference type="EMBL" id="SVA58476.1"/>
    </source>
</evidence>
<name>A0A381X108_9ZZZZ</name>
<protein>
    <recommendedName>
        <fullName evidence="2">3'-5' exonuclease domain-containing protein</fullName>
    </recommendedName>
</protein>
<dbReference type="SUPFAM" id="SSF53098">
    <property type="entry name" value="Ribonuclease H-like"/>
    <property type="match status" value="1"/>
</dbReference>
<dbReference type="InterPro" id="IPR036397">
    <property type="entry name" value="RNaseH_sf"/>
</dbReference>
<dbReference type="AlphaFoldDB" id="A0A381X108"/>
<proteinExistence type="predicted"/>
<dbReference type="GO" id="GO:0008408">
    <property type="term" value="F:3'-5' exonuclease activity"/>
    <property type="evidence" value="ECO:0007669"/>
    <property type="project" value="InterPro"/>
</dbReference>
<sequence>MHRQDLQTNSENDERESFNQSGENITEEGSETNKRFPERLNKEHIKNFPIMYFKGKIHLIKEKKDLKEALKILRRESVLGFDTETRPSFKKGENYSVSLLQLSTSDEAFLFRLNHLGLPDDLVSLLADPDILKVGVAILDDVRALRKLKKFDAEGFVELAKIASELGIVTCGLRNLAAIFFGVRISKKAQLTNWERPEFNSGQALYAATDAWICLEMYRFLESEKLLPEKIIWNMPDPLQSRRSNESKNKLRRQENW</sequence>
<dbReference type="CDD" id="cd06141">
    <property type="entry name" value="WRN_exo"/>
    <property type="match status" value="1"/>
</dbReference>
<evidence type="ECO:0000256" key="1">
    <source>
        <dbReference type="SAM" id="MobiDB-lite"/>
    </source>
</evidence>
<dbReference type="InterPro" id="IPR002562">
    <property type="entry name" value="3'-5'_exonuclease_dom"/>
</dbReference>
<dbReference type="SMART" id="SM00474">
    <property type="entry name" value="35EXOc"/>
    <property type="match status" value="1"/>
</dbReference>